<organism evidence="4 5">
    <name type="scientific">Ordospora colligata OC4</name>
    <dbReference type="NCBI Taxonomy" id="1354746"/>
    <lineage>
        <taxon>Eukaryota</taxon>
        <taxon>Fungi</taxon>
        <taxon>Fungi incertae sedis</taxon>
        <taxon>Microsporidia</taxon>
        <taxon>Ordosporidae</taxon>
        <taxon>Ordospora</taxon>
    </lineage>
</organism>
<evidence type="ECO:0000313" key="5">
    <source>
        <dbReference type="Proteomes" id="UP000031056"/>
    </source>
</evidence>
<protein>
    <submittedName>
        <fullName evidence="4">Uncharacterized protein</fullName>
    </submittedName>
</protein>
<dbReference type="Pfam" id="PF13176">
    <property type="entry name" value="TPR_7"/>
    <property type="match status" value="2"/>
</dbReference>
<dbReference type="VEuPathDB" id="MicrosporidiaDB:M896_121040"/>
<dbReference type="Gene3D" id="1.25.40.10">
    <property type="entry name" value="Tetratricopeptide repeat domain"/>
    <property type="match status" value="2"/>
</dbReference>
<dbReference type="SMART" id="SM00028">
    <property type="entry name" value="TPR"/>
    <property type="match status" value="6"/>
</dbReference>
<gene>
    <name evidence="4" type="ORF">M896_121040</name>
</gene>
<dbReference type="InterPro" id="IPR019734">
    <property type="entry name" value="TPR_rpt"/>
</dbReference>
<evidence type="ECO:0000256" key="1">
    <source>
        <dbReference type="ARBA" id="ARBA00022803"/>
    </source>
</evidence>
<dbReference type="OrthoDB" id="10248520at2759"/>
<dbReference type="PANTHER" id="PTHR12558">
    <property type="entry name" value="CELL DIVISION CYCLE 16,23,27"/>
    <property type="match status" value="1"/>
</dbReference>
<comment type="similarity">
    <text evidence="2">Belongs to the APC3/CDC27 family.</text>
</comment>
<name>A0A0B2UIK9_9MICR</name>
<dbReference type="PROSITE" id="PS50005">
    <property type="entry name" value="TPR"/>
    <property type="match status" value="2"/>
</dbReference>
<dbReference type="GO" id="GO:0005680">
    <property type="term" value="C:anaphase-promoting complex"/>
    <property type="evidence" value="ECO:0007669"/>
    <property type="project" value="UniProtKB-ARBA"/>
</dbReference>
<reference evidence="4 5" key="1">
    <citation type="journal article" date="2014" name="MBio">
        <title>The Ordospora colligata genome; evolution of extreme reduction in microsporidia and host-to-parasite horizontal gene transfer.</title>
        <authorList>
            <person name="Pombert J.-F."/>
            <person name="Haag K.L."/>
            <person name="Beidas S."/>
            <person name="Ebert D."/>
            <person name="Keeling P.J."/>
        </authorList>
    </citation>
    <scope>NUCLEOTIDE SEQUENCE [LARGE SCALE GENOMIC DNA]</scope>
    <source>
        <strain evidence="4 5">OC4</strain>
    </source>
</reference>
<dbReference type="STRING" id="1354746.A0A0B2UIK9"/>
<dbReference type="HOGENOM" id="CLU_034743_0_0_1"/>
<feature type="repeat" description="TPR" evidence="3">
    <location>
        <begin position="311"/>
        <end position="344"/>
    </location>
</feature>
<accession>A0A0B2UIK9</accession>
<dbReference type="Pfam" id="PF13181">
    <property type="entry name" value="TPR_8"/>
    <property type="match status" value="1"/>
</dbReference>
<evidence type="ECO:0000313" key="4">
    <source>
        <dbReference type="EMBL" id="KHN68882.1"/>
    </source>
</evidence>
<dbReference type="SUPFAM" id="SSF48452">
    <property type="entry name" value="TPR-like"/>
    <property type="match status" value="2"/>
</dbReference>
<dbReference type="InterPro" id="IPR011990">
    <property type="entry name" value="TPR-like_helical_dom_sf"/>
</dbReference>
<evidence type="ECO:0000256" key="2">
    <source>
        <dbReference type="ARBA" id="ARBA00038210"/>
    </source>
</evidence>
<dbReference type="PANTHER" id="PTHR12558:SF13">
    <property type="entry name" value="CELL DIVISION CYCLE PROTEIN 27 HOMOLOG"/>
    <property type="match status" value="1"/>
</dbReference>
<dbReference type="InParanoid" id="A0A0B2UIK9"/>
<dbReference type="Proteomes" id="UP000031056">
    <property type="component" value="Unassembled WGS sequence"/>
</dbReference>
<dbReference type="EMBL" id="JOKQ01000012">
    <property type="protein sequence ID" value="KHN68882.1"/>
    <property type="molecule type" value="Genomic_DNA"/>
</dbReference>
<feature type="repeat" description="TPR" evidence="3">
    <location>
        <begin position="345"/>
        <end position="378"/>
    </location>
</feature>
<dbReference type="RefSeq" id="XP_014562924.1">
    <property type="nucleotide sequence ID" value="XM_014707438.1"/>
</dbReference>
<dbReference type="GeneID" id="26262621"/>
<sequence length="477" mass="55737">MNAVDLMASRIQKSIRYRDYETGIFASACMLKHGDEFKILIGMLLYMNGEYSRALFHLQCMNTYTSKYYECLCYKKQKEYKKAIGCIEEIFEKKVVDDPEASEWIREMFIDAEDAEYLHSLLGDLYTFCGNREEAIEKYQMSLSKGYVFSSFENLLEENKAHLCVMKMNGKSTDLEDIIEEYLHDSIDRRDGVLNKHMKKYLDKVPGVGSYFISNAARMYFNLGMNEKSKMCFELVRRKDPMFVKNMDYYSTILWHSKDAVELGSLCKGLIKHMPGSANTWKALGNFYSHEGDYQRSVVCFKRSLCIEEDAYAYTLLGYESIQRNEYDNAMKYFNMSLRMHEGNYRAMFGSGLVYMKTEKLDNAEYFLRKAVETNPGNLQIKVHVMKFYTKRGRVDESMNVFADAFGMSDTDVHEIVRWVVGKKGRFREVEEFLVLELVEVLVLKSQAKLAMDVLECVEYRGESYSKKKEMVMDIIE</sequence>
<keyword evidence="1 3" id="KW-0802">TPR repeat</keyword>
<dbReference type="AlphaFoldDB" id="A0A0B2UIK9"/>
<proteinExistence type="inferred from homology"/>
<evidence type="ECO:0000256" key="3">
    <source>
        <dbReference type="PROSITE-ProRule" id="PRU00339"/>
    </source>
</evidence>
<keyword evidence="5" id="KW-1185">Reference proteome</keyword>
<comment type="caution">
    <text evidence="4">The sequence shown here is derived from an EMBL/GenBank/DDBJ whole genome shotgun (WGS) entry which is preliminary data.</text>
</comment>
<dbReference type="GO" id="GO:0051301">
    <property type="term" value="P:cell division"/>
    <property type="evidence" value="ECO:0007669"/>
    <property type="project" value="TreeGrafter"/>
</dbReference>